<dbReference type="Pfam" id="PF12821">
    <property type="entry name" value="ThrE_2"/>
    <property type="match status" value="1"/>
</dbReference>
<feature type="domain" description="Threonine/Serine exporter ThrE" evidence="9">
    <location>
        <begin position="820"/>
        <end position="955"/>
    </location>
</feature>
<evidence type="ECO:0000313" key="10">
    <source>
        <dbReference type="EMBL" id="ODN73283.1"/>
    </source>
</evidence>
<evidence type="ECO:0000256" key="6">
    <source>
        <dbReference type="SAM" id="MobiDB-lite"/>
    </source>
</evidence>
<feature type="compositionally biased region" description="Low complexity" evidence="6">
    <location>
        <begin position="203"/>
        <end position="219"/>
    </location>
</feature>
<dbReference type="RefSeq" id="XP_018989195.1">
    <property type="nucleotide sequence ID" value="XM_019142624.1"/>
</dbReference>
<evidence type="ECO:0000259" key="9">
    <source>
        <dbReference type="Pfam" id="PF12821"/>
    </source>
</evidence>
<dbReference type="OrthoDB" id="413008at2759"/>
<feature type="transmembrane region" description="Helical" evidence="7">
    <location>
        <begin position="692"/>
        <end position="711"/>
    </location>
</feature>
<feature type="region of interest" description="Disordered" evidence="6">
    <location>
        <begin position="290"/>
        <end position="359"/>
    </location>
</feature>
<dbReference type="AlphaFoldDB" id="A0A1E3HAE0"/>
<feature type="transmembrane region" description="Helical" evidence="7">
    <location>
        <begin position="755"/>
        <end position="776"/>
    </location>
</feature>
<evidence type="ECO:0000256" key="3">
    <source>
        <dbReference type="ARBA" id="ARBA00022989"/>
    </source>
</evidence>
<feature type="transmembrane region" description="Helical" evidence="7">
    <location>
        <begin position="843"/>
        <end position="861"/>
    </location>
</feature>
<keyword evidence="2 7" id="KW-0812">Transmembrane</keyword>
<evidence type="ECO:0000256" key="2">
    <source>
        <dbReference type="ARBA" id="ARBA00022692"/>
    </source>
</evidence>
<evidence type="ECO:0000256" key="4">
    <source>
        <dbReference type="ARBA" id="ARBA00023136"/>
    </source>
</evidence>
<feature type="compositionally biased region" description="Polar residues" evidence="6">
    <location>
        <begin position="291"/>
        <end position="315"/>
    </location>
</feature>
<comment type="caution">
    <text evidence="10">The sequence shown here is derived from an EMBL/GenBank/DDBJ whole genome shotgun (WGS) entry which is preliminary data.</text>
</comment>
<name>A0A1E3HAE0_9TREE</name>
<accession>A0A1E3HAE0</accession>
<keyword evidence="3 7" id="KW-1133">Transmembrane helix</keyword>
<feature type="region of interest" description="Disordered" evidence="6">
    <location>
        <begin position="1"/>
        <end position="139"/>
    </location>
</feature>
<reference evidence="10 11" key="1">
    <citation type="submission" date="2016-06" db="EMBL/GenBank/DDBJ databases">
        <title>Evolution of pathogenesis and genome organization in the Tremellales.</title>
        <authorList>
            <person name="Cuomo C."/>
            <person name="Litvintseva A."/>
            <person name="Heitman J."/>
            <person name="Chen Y."/>
            <person name="Sun S."/>
            <person name="Springer D."/>
            <person name="Dromer F."/>
            <person name="Young S."/>
            <person name="Zeng Q."/>
            <person name="Chapman S."/>
            <person name="Gujja S."/>
            <person name="Saif S."/>
            <person name="Birren B."/>
        </authorList>
    </citation>
    <scope>NUCLEOTIDE SEQUENCE [LARGE SCALE GENOMIC DNA]</scope>
    <source>
        <strain evidence="10 11">CBS 6039</strain>
    </source>
</reference>
<feature type="transmembrane region" description="Helical" evidence="7">
    <location>
        <begin position="867"/>
        <end position="885"/>
    </location>
</feature>
<dbReference type="GeneID" id="30159142"/>
<feature type="transmembrane region" description="Helical" evidence="7">
    <location>
        <begin position="723"/>
        <end position="743"/>
    </location>
</feature>
<feature type="compositionally biased region" description="Polar residues" evidence="6">
    <location>
        <begin position="50"/>
        <end position="77"/>
    </location>
</feature>
<dbReference type="Proteomes" id="UP000094065">
    <property type="component" value="Unassembled WGS sequence"/>
</dbReference>
<dbReference type="EMBL" id="AWGJ01000013">
    <property type="protein sequence ID" value="ODN73283.1"/>
    <property type="molecule type" value="Genomic_DNA"/>
</dbReference>
<feature type="domain" description="Threonine/serine exporter-like N-terminal" evidence="8">
    <location>
        <begin position="521"/>
        <end position="775"/>
    </location>
</feature>
<keyword evidence="4 7" id="KW-0472">Membrane</keyword>
<feature type="transmembrane region" description="Helical" evidence="7">
    <location>
        <begin position="937"/>
        <end position="960"/>
    </location>
</feature>
<evidence type="ECO:0000256" key="7">
    <source>
        <dbReference type="SAM" id="Phobius"/>
    </source>
</evidence>
<feature type="compositionally biased region" description="Basic residues" evidence="6">
    <location>
        <begin position="103"/>
        <end position="114"/>
    </location>
</feature>
<dbReference type="InterPro" id="IPR024528">
    <property type="entry name" value="ThrE_2"/>
</dbReference>
<protein>
    <recommendedName>
        <fullName evidence="12">Threonine/serine exporter-like N-terminal domain-containing protein</fullName>
    </recommendedName>
</protein>
<sequence>MPQQPEETPPQTPPPRTDPSDKLAPQQATDHGGSATDPSAPLSESRPDSLGTSVNSRAPSEQDITSFRPSSLSQSGDSRPESVAETGAAQYSREVTQDVMEKKHVRPPSRKVHWGSRLGAELTSEDPNGRSAFPSPYASALPSEEDLVNVRRSLTSIFHRPSVDADSQHGPDMSRLGSHDVPSSAVSLDSYEGAAPPRRRQTSGRSSLSRMSATSSLFSNDSDWEDDDQEVTSAGVFSAMLGFTRNKDRHPKRRRRSVRSMIGLSDDEDENDRVTARKRWSTDSLFAIPSRASNASRGHSRQGSEGGDSTFSAQELSARIREADARVTRHKRQSRIPHRSEDLNQPYIPSSRYSNPIEPNVNTSMSQRFRAFMTGRSVPSTLLGAPVSGEAVANGETSTEENHYRSLAALMTTTNAFMGIGSPTLAHIAPSSGEEAESAAGHRRVSWYENIKEKDAAMEARDRQEDAALGLQHARGDNIHKAMEEGRIGEKWAGRRTRGKRIQKEMAVTKNVSNILQRKKFIELLAKAVVNYGAPAHSVEAWLSSTADILGVEASFVYFPTILMVAFRDTDVRTTDLLFIRPSGGLELYRLSLVHEVYRRVTHDAISAGQGSRVLKRIENKVGLLRVGDTHADRMQTLPYSRLSLLATAAVASGVAARVAFSGSFIDMLMSGVLGTIFTTVQFMVSRENRVFSNIFEIGMAGILSFIARGLGASKYFCYQSLASSAIVLILPGWHICLGALELGSRNIVAGAIRLVWAVVYTLFLSLGLGLGNQIWDAFGPAQPTYGDDSSSDDTTTVTCNRNPEWLQWWYTEPNDWWLFLLVPVFAYSLAIWFRADWKSKDTLVMVCVACAGYVVNFFLSQKIAETNVVSAVSAFAIGVLGNLYSRIGRGSAFPSMVVGILLIVPNAIAAAGGLGASSSGDSDTTEEINTAVIVSIRMVQVGIGLAIGLFAATVAVYPFGKRRRYIFSY</sequence>
<feature type="compositionally biased region" description="Basic and acidic residues" evidence="6">
    <location>
        <begin position="318"/>
        <end position="327"/>
    </location>
</feature>
<feature type="region of interest" description="Disordered" evidence="6">
    <location>
        <begin position="160"/>
        <end position="226"/>
    </location>
</feature>
<dbReference type="PANTHER" id="PTHR31082">
    <property type="entry name" value="PHEROMONE-REGULATED MEMBRANE PROTEIN 10"/>
    <property type="match status" value="1"/>
</dbReference>
<evidence type="ECO:0000259" key="8">
    <source>
        <dbReference type="Pfam" id="PF06738"/>
    </source>
</evidence>
<dbReference type="Pfam" id="PF06738">
    <property type="entry name" value="ThrE"/>
    <property type="match status" value="1"/>
</dbReference>
<organism evidence="10 11">
    <name type="scientific">Cryptococcus amylolentus CBS 6039</name>
    <dbReference type="NCBI Taxonomy" id="1295533"/>
    <lineage>
        <taxon>Eukaryota</taxon>
        <taxon>Fungi</taxon>
        <taxon>Dikarya</taxon>
        <taxon>Basidiomycota</taxon>
        <taxon>Agaricomycotina</taxon>
        <taxon>Tremellomycetes</taxon>
        <taxon>Tremellales</taxon>
        <taxon>Cryptococcaceae</taxon>
        <taxon>Cryptococcus</taxon>
    </lineage>
</organism>
<feature type="transmembrane region" description="Helical" evidence="7">
    <location>
        <begin position="897"/>
        <end position="917"/>
    </location>
</feature>
<gene>
    <name evidence="10" type="ORF">L202_07833</name>
</gene>
<feature type="compositionally biased region" description="Pro residues" evidence="6">
    <location>
        <begin position="7"/>
        <end position="17"/>
    </location>
</feature>
<evidence type="ECO:0008006" key="12">
    <source>
        <dbReference type="Google" id="ProtNLM"/>
    </source>
</evidence>
<dbReference type="GO" id="GO:0016020">
    <property type="term" value="C:membrane"/>
    <property type="evidence" value="ECO:0007669"/>
    <property type="project" value="UniProtKB-SubCell"/>
</dbReference>
<evidence type="ECO:0000256" key="1">
    <source>
        <dbReference type="ARBA" id="ARBA00004141"/>
    </source>
</evidence>
<evidence type="ECO:0000256" key="5">
    <source>
        <dbReference type="ARBA" id="ARBA00034125"/>
    </source>
</evidence>
<dbReference type="PANTHER" id="PTHR31082:SF4">
    <property type="entry name" value="PHEROMONE-REGULATED MEMBRANE PROTEIN 10"/>
    <property type="match status" value="1"/>
</dbReference>
<keyword evidence="11" id="KW-1185">Reference proteome</keyword>
<feature type="transmembrane region" description="Helical" evidence="7">
    <location>
        <begin position="817"/>
        <end position="836"/>
    </location>
</feature>
<dbReference type="STRING" id="1295533.A0A1E3HAE0"/>
<dbReference type="InterPro" id="IPR051361">
    <property type="entry name" value="ThrE/Ser_Exporter"/>
</dbReference>
<dbReference type="InterPro" id="IPR010619">
    <property type="entry name" value="ThrE-like_N"/>
</dbReference>
<evidence type="ECO:0000313" key="11">
    <source>
        <dbReference type="Proteomes" id="UP000094065"/>
    </source>
</evidence>
<comment type="similarity">
    <text evidence="5">Belongs to the ThrE exporter (TC 2.A.79) family.</text>
</comment>
<proteinExistence type="inferred from homology"/>
<dbReference type="GO" id="GO:0022857">
    <property type="term" value="F:transmembrane transporter activity"/>
    <property type="evidence" value="ECO:0007669"/>
    <property type="project" value="InterPro"/>
</dbReference>
<comment type="subcellular location">
    <subcellularLocation>
        <location evidence="1">Membrane</location>
        <topology evidence="1">Multi-pass membrane protein</topology>
    </subcellularLocation>
</comment>
<feature type="compositionally biased region" description="Basic residues" evidence="6">
    <location>
        <begin position="328"/>
        <end position="337"/>
    </location>
</feature>